<dbReference type="SUPFAM" id="SSF161111">
    <property type="entry name" value="Cation efflux protein transmembrane domain-like"/>
    <property type="match status" value="1"/>
</dbReference>
<organism evidence="11 12">
    <name type="scientific">Thermaerobacter composti</name>
    <dbReference type="NCBI Taxonomy" id="554949"/>
    <lineage>
        <taxon>Bacteria</taxon>
        <taxon>Bacillati</taxon>
        <taxon>Bacillota</taxon>
        <taxon>Clostridia</taxon>
        <taxon>Eubacteriales</taxon>
        <taxon>Clostridiales Family XVII. Incertae Sedis</taxon>
        <taxon>Thermaerobacter</taxon>
    </lineage>
</organism>
<dbReference type="InterPro" id="IPR036837">
    <property type="entry name" value="Cation_efflux_CTD_sf"/>
</dbReference>
<dbReference type="InterPro" id="IPR027470">
    <property type="entry name" value="Cation_efflux_CTD"/>
</dbReference>
<keyword evidence="4 8" id="KW-0812">Transmembrane</keyword>
<feature type="domain" description="Cation efflux protein transmembrane" evidence="9">
    <location>
        <begin position="24"/>
        <end position="216"/>
    </location>
</feature>
<dbReference type="PANTHER" id="PTHR43840">
    <property type="entry name" value="MITOCHONDRIAL METAL TRANSPORTER 1-RELATED"/>
    <property type="match status" value="1"/>
</dbReference>
<evidence type="ECO:0000313" key="12">
    <source>
        <dbReference type="Proteomes" id="UP001304683"/>
    </source>
</evidence>
<reference evidence="11 12" key="1">
    <citation type="submission" date="2023-08" db="EMBL/GenBank/DDBJ databases">
        <title>Genome sequence of Thermaerobacter compostii strain Ins1, a spore-forming filamentous bacterium isolated from a deep geothermal reservoir.</title>
        <authorList>
            <person name="Bregnard D."/>
            <person name="Gonzalez D."/>
            <person name="Junier P."/>
        </authorList>
    </citation>
    <scope>NUCLEOTIDE SEQUENCE [LARGE SCALE GENOMIC DNA]</scope>
    <source>
        <strain evidence="11 12">Ins1</strain>
    </source>
</reference>
<evidence type="ECO:0000256" key="6">
    <source>
        <dbReference type="ARBA" id="ARBA00023136"/>
    </source>
</evidence>
<dbReference type="Gene3D" id="3.30.70.1350">
    <property type="entry name" value="Cation efflux protein, cytoplasmic domain"/>
    <property type="match status" value="1"/>
</dbReference>
<feature type="compositionally biased region" description="Low complexity" evidence="7">
    <location>
        <begin position="298"/>
        <end position="314"/>
    </location>
</feature>
<evidence type="ECO:0000259" key="10">
    <source>
        <dbReference type="Pfam" id="PF16916"/>
    </source>
</evidence>
<feature type="transmembrane region" description="Helical" evidence="8">
    <location>
        <begin position="124"/>
        <end position="145"/>
    </location>
</feature>
<dbReference type="InterPro" id="IPR050291">
    <property type="entry name" value="CDF_Transporter"/>
</dbReference>
<feature type="transmembrane region" description="Helical" evidence="8">
    <location>
        <begin position="91"/>
        <end position="112"/>
    </location>
</feature>
<dbReference type="Pfam" id="PF01545">
    <property type="entry name" value="Cation_efflux"/>
    <property type="match status" value="1"/>
</dbReference>
<keyword evidence="12" id="KW-1185">Reference proteome</keyword>
<keyword evidence="5 8" id="KW-1133">Transmembrane helix</keyword>
<evidence type="ECO:0000313" key="11">
    <source>
        <dbReference type="EMBL" id="WPD19515.1"/>
    </source>
</evidence>
<dbReference type="PANTHER" id="PTHR43840:SF50">
    <property type="entry name" value="MANGANESE EFFLUX SYSTEM PROTEIN MNES"/>
    <property type="match status" value="1"/>
</dbReference>
<feature type="transmembrane region" description="Helical" evidence="8">
    <location>
        <begin position="48"/>
        <end position="70"/>
    </location>
</feature>
<evidence type="ECO:0000256" key="3">
    <source>
        <dbReference type="ARBA" id="ARBA00022448"/>
    </source>
</evidence>
<evidence type="ECO:0000256" key="8">
    <source>
        <dbReference type="SAM" id="Phobius"/>
    </source>
</evidence>
<proteinExistence type="inferred from homology"/>
<evidence type="ECO:0000256" key="1">
    <source>
        <dbReference type="ARBA" id="ARBA00004141"/>
    </source>
</evidence>
<dbReference type="SUPFAM" id="SSF160240">
    <property type="entry name" value="Cation efflux protein cytoplasmic domain-like"/>
    <property type="match status" value="1"/>
</dbReference>
<accession>A0ABZ0QPU9</accession>
<dbReference type="EMBL" id="CP132508">
    <property type="protein sequence ID" value="WPD19515.1"/>
    <property type="molecule type" value="Genomic_DNA"/>
</dbReference>
<gene>
    <name evidence="11" type="ORF">Q5761_02260</name>
</gene>
<dbReference type="Gene3D" id="1.20.1510.10">
    <property type="entry name" value="Cation efflux protein transmembrane domain"/>
    <property type="match status" value="1"/>
</dbReference>
<dbReference type="InterPro" id="IPR002524">
    <property type="entry name" value="Cation_efflux"/>
</dbReference>
<dbReference type="NCBIfam" id="TIGR01297">
    <property type="entry name" value="CDF"/>
    <property type="match status" value="1"/>
</dbReference>
<feature type="transmembrane region" description="Helical" evidence="8">
    <location>
        <begin position="21"/>
        <end position="42"/>
    </location>
</feature>
<evidence type="ECO:0000256" key="2">
    <source>
        <dbReference type="ARBA" id="ARBA00008114"/>
    </source>
</evidence>
<dbReference type="InterPro" id="IPR058533">
    <property type="entry name" value="Cation_efflux_TM"/>
</dbReference>
<sequence length="356" mass="36977">MTGGVRDRGFQTVDPRAASLRGAWLGIAAYALLSAVKIAVGWRAGSRAVLADGLNNLTDVLASVAVLWGIRAAARPADAEHRYGHGRAETVAQLVVGTVMGLVGLDVCVGALQAALTPRLEPPAPYAALVALAAAAVMGGVYLYNRALAQRTGSLALRAAARDHRADVLVSLGTAVGIWGAQRGWPWLDPVAGMVVGVLVVRTAWRLLVEATHDLLDGFEPERLQRLRRRIAGVPGVQGVRDLRGRRLGKASAIDVTITVDPDLTVEQSHAVADRVEQALRRDPDIQLVHVHVEPHSAPAGRPPARTAAADVGAPGSGGRGERGDRPLPPGDGGPSGTNDPPGDPTAPAGRSAARS</sequence>
<keyword evidence="3" id="KW-0813">Transport</keyword>
<dbReference type="Proteomes" id="UP001304683">
    <property type="component" value="Chromosome"/>
</dbReference>
<evidence type="ECO:0000256" key="7">
    <source>
        <dbReference type="SAM" id="MobiDB-lite"/>
    </source>
</evidence>
<dbReference type="InterPro" id="IPR027469">
    <property type="entry name" value="Cation_efflux_TMD_sf"/>
</dbReference>
<feature type="domain" description="Cation efflux protein cytoplasmic" evidence="10">
    <location>
        <begin position="221"/>
        <end position="296"/>
    </location>
</feature>
<comment type="subcellular location">
    <subcellularLocation>
        <location evidence="1">Membrane</location>
        <topology evidence="1">Multi-pass membrane protein</topology>
    </subcellularLocation>
</comment>
<evidence type="ECO:0000256" key="4">
    <source>
        <dbReference type="ARBA" id="ARBA00022692"/>
    </source>
</evidence>
<name>A0ABZ0QPU9_9FIRM</name>
<dbReference type="Pfam" id="PF16916">
    <property type="entry name" value="ZT_dimer"/>
    <property type="match status" value="1"/>
</dbReference>
<evidence type="ECO:0000259" key="9">
    <source>
        <dbReference type="Pfam" id="PF01545"/>
    </source>
</evidence>
<evidence type="ECO:0000256" key="5">
    <source>
        <dbReference type="ARBA" id="ARBA00022989"/>
    </source>
</evidence>
<protein>
    <submittedName>
        <fullName evidence="11">Cation diffusion facilitator family transporter</fullName>
    </submittedName>
</protein>
<keyword evidence="6 8" id="KW-0472">Membrane</keyword>
<comment type="similarity">
    <text evidence="2">Belongs to the cation diffusion facilitator (CDF) transporter (TC 2.A.4) family.</text>
</comment>
<dbReference type="RefSeq" id="WP_318751027.1">
    <property type="nucleotide sequence ID" value="NZ_CP132508.1"/>
</dbReference>
<feature type="region of interest" description="Disordered" evidence="7">
    <location>
        <begin position="296"/>
        <end position="356"/>
    </location>
</feature>